<feature type="region of interest" description="Disordered" evidence="2">
    <location>
        <begin position="305"/>
        <end position="353"/>
    </location>
</feature>
<dbReference type="GO" id="GO:0008270">
    <property type="term" value="F:zinc ion binding"/>
    <property type="evidence" value="ECO:0007669"/>
    <property type="project" value="UniProtKB-KW"/>
</dbReference>
<feature type="region of interest" description="Disordered" evidence="2">
    <location>
        <begin position="165"/>
        <end position="196"/>
    </location>
</feature>
<evidence type="ECO:0000313" key="5">
    <source>
        <dbReference type="Proteomes" id="UP000775547"/>
    </source>
</evidence>
<proteinExistence type="predicted"/>
<dbReference type="Proteomes" id="UP000775547">
    <property type="component" value="Unassembled WGS sequence"/>
</dbReference>
<feature type="domain" description="C2H2-type" evidence="3">
    <location>
        <begin position="355"/>
        <end position="387"/>
    </location>
</feature>
<feature type="compositionally biased region" description="Low complexity" evidence="2">
    <location>
        <begin position="273"/>
        <end position="290"/>
    </location>
</feature>
<reference evidence="4" key="2">
    <citation type="submission" date="2021-10" db="EMBL/GenBank/DDBJ databases">
        <title>Phylogenomics reveals ancestral predisposition of the termite-cultivated fungus Termitomyces towards a domesticated lifestyle.</title>
        <authorList>
            <person name="Auxier B."/>
            <person name="Grum-Grzhimaylo A."/>
            <person name="Cardenas M.E."/>
            <person name="Lodge J.D."/>
            <person name="Laessoe T."/>
            <person name="Pedersen O."/>
            <person name="Smith M.E."/>
            <person name="Kuyper T.W."/>
            <person name="Franco-Molano E.A."/>
            <person name="Baroni T.J."/>
            <person name="Aanen D.K."/>
        </authorList>
    </citation>
    <scope>NUCLEOTIDE SEQUENCE</scope>
    <source>
        <strain evidence="4">AP01</strain>
        <tissue evidence="4">Mycelium</tissue>
    </source>
</reference>
<feature type="compositionally biased region" description="Basic residues" evidence="2">
    <location>
        <begin position="428"/>
        <end position="439"/>
    </location>
</feature>
<reference evidence="4" key="1">
    <citation type="submission" date="2020-07" db="EMBL/GenBank/DDBJ databases">
        <authorList>
            <person name="Nieuwenhuis M."/>
            <person name="Van De Peppel L.J.J."/>
        </authorList>
    </citation>
    <scope>NUCLEOTIDE SEQUENCE</scope>
    <source>
        <strain evidence="4">AP01</strain>
        <tissue evidence="4">Mycelium</tissue>
    </source>
</reference>
<organism evidence="4 5">
    <name type="scientific">Asterophora parasitica</name>
    <dbReference type="NCBI Taxonomy" id="117018"/>
    <lineage>
        <taxon>Eukaryota</taxon>
        <taxon>Fungi</taxon>
        <taxon>Dikarya</taxon>
        <taxon>Basidiomycota</taxon>
        <taxon>Agaricomycotina</taxon>
        <taxon>Agaricomycetes</taxon>
        <taxon>Agaricomycetidae</taxon>
        <taxon>Agaricales</taxon>
        <taxon>Tricholomatineae</taxon>
        <taxon>Lyophyllaceae</taxon>
        <taxon>Asterophora</taxon>
    </lineage>
</organism>
<keyword evidence="1" id="KW-0863">Zinc-finger</keyword>
<feature type="compositionally biased region" description="Basic and acidic residues" evidence="2">
    <location>
        <begin position="257"/>
        <end position="272"/>
    </location>
</feature>
<feature type="region of interest" description="Disordered" evidence="2">
    <location>
        <begin position="211"/>
        <end position="292"/>
    </location>
</feature>
<dbReference type="PROSITE" id="PS50157">
    <property type="entry name" value="ZINC_FINGER_C2H2_2"/>
    <property type="match status" value="1"/>
</dbReference>
<dbReference type="OrthoDB" id="654211at2759"/>
<dbReference type="EMBL" id="JABCKV010000470">
    <property type="protein sequence ID" value="KAG5640862.1"/>
    <property type="molecule type" value="Genomic_DNA"/>
</dbReference>
<evidence type="ECO:0000313" key="4">
    <source>
        <dbReference type="EMBL" id="KAG5640862.1"/>
    </source>
</evidence>
<dbReference type="InterPro" id="IPR013087">
    <property type="entry name" value="Znf_C2H2_type"/>
</dbReference>
<evidence type="ECO:0000256" key="2">
    <source>
        <dbReference type="SAM" id="MobiDB-lite"/>
    </source>
</evidence>
<keyword evidence="1" id="KW-0479">Metal-binding</keyword>
<accession>A0A9P7FYF3</accession>
<comment type="caution">
    <text evidence="4">The sequence shown here is derived from an EMBL/GenBank/DDBJ whole genome shotgun (WGS) entry which is preliminary data.</text>
</comment>
<feature type="compositionally biased region" description="Basic and acidic residues" evidence="2">
    <location>
        <begin position="400"/>
        <end position="411"/>
    </location>
</feature>
<keyword evidence="1" id="KW-0862">Zinc</keyword>
<gene>
    <name evidence="4" type="ORF">DXG03_006804</name>
</gene>
<feature type="compositionally biased region" description="Basic residues" evidence="2">
    <location>
        <begin position="325"/>
        <end position="338"/>
    </location>
</feature>
<keyword evidence="5" id="KW-1185">Reference proteome</keyword>
<dbReference type="Gene3D" id="3.30.160.60">
    <property type="entry name" value="Classic Zinc Finger"/>
    <property type="match status" value="1"/>
</dbReference>
<dbReference type="AlphaFoldDB" id="A0A9P7FYF3"/>
<name>A0A9P7FYF3_9AGAR</name>
<feature type="region of interest" description="Disordered" evidence="2">
    <location>
        <begin position="395"/>
        <end position="439"/>
    </location>
</feature>
<evidence type="ECO:0000259" key="3">
    <source>
        <dbReference type="PROSITE" id="PS50157"/>
    </source>
</evidence>
<sequence>MLSSALSASTMITDNFNDDEKFEIEDWMNLSEACANEWLMEPLDGEAPHYATPRLDGTSLVKKPSCYDAYTPWEDTDSSSPASDSPTITPPYDALYFSPAVDCAPLDLSFNSVSPIEVELPLLSVEPFIVFSESNQPSDLHLKHPITGSGHAEASLSVPTVKKCAGTTKTRQKGPPSSRKKQAHLKKAPSAPSLTEAKPAVLELSGLTAVDNHCPVPRSQDTSRVDDPGDTLALSDPTIVKVEPVVHQNGEENQLQSEREPLLRASEKEASAHRSQSPSSAPSPTSTDSSIDVLFDTDAWSRRSARSKRSVSYEEVDDEVETPRKSKRAKPTPKRRVRGNSSDSAIGASANGERFPCPFPGCKETFSRDTDLSRHLTTVSVHVAESKIKCSMCGQSLSRGDAKKRHEERNSCGKRKVYRKPVDPKHLVNAKRRLSLPST</sequence>
<feature type="compositionally biased region" description="Basic residues" evidence="2">
    <location>
        <begin position="178"/>
        <end position="187"/>
    </location>
</feature>
<protein>
    <recommendedName>
        <fullName evidence="3">C2H2-type domain-containing protein</fullName>
    </recommendedName>
</protein>
<evidence type="ECO:0000256" key="1">
    <source>
        <dbReference type="PROSITE-ProRule" id="PRU00042"/>
    </source>
</evidence>